<evidence type="ECO:0008006" key="10">
    <source>
        <dbReference type="Google" id="ProtNLM"/>
    </source>
</evidence>
<feature type="domain" description="GLAA-B beta-barrel" evidence="7">
    <location>
        <begin position="316"/>
        <end position="382"/>
    </location>
</feature>
<evidence type="ECO:0000313" key="9">
    <source>
        <dbReference type="Proteomes" id="UP000297454"/>
    </source>
</evidence>
<feature type="domain" description="Right handed beta helix" evidence="6">
    <location>
        <begin position="210"/>
        <end position="302"/>
    </location>
</feature>
<organism evidence="8 9">
    <name type="scientific">Helcococcus ovis</name>
    <dbReference type="NCBI Taxonomy" id="72026"/>
    <lineage>
        <taxon>Bacteria</taxon>
        <taxon>Bacillati</taxon>
        <taxon>Bacillota</taxon>
        <taxon>Tissierellia</taxon>
        <taxon>Tissierellales</taxon>
        <taxon>Peptoniphilaceae</taxon>
        <taxon>Helcococcus</taxon>
    </lineage>
</organism>
<evidence type="ECO:0000256" key="4">
    <source>
        <dbReference type="ARBA" id="ARBA00022801"/>
    </source>
</evidence>
<dbReference type="RefSeq" id="WP_134744486.1">
    <property type="nucleotide sequence ID" value="NZ_JBFNGE010000074.1"/>
</dbReference>
<dbReference type="GO" id="GO:0004557">
    <property type="term" value="F:alpha-galactosidase activity"/>
    <property type="evidence" value="ECO:0007669"/>
    <property type="project" value="UniProtKB-EC"/>
</dbReference>
<dbReference type="InterPro" id="IPR012334">
    <property type="entry name" value="Pectin_lyas_fold"/>
</dbReference>
<evidence type="ECO:0000256" key="1">
    <source>
        <dbReference type="ARBA" id="ARBA00001255"/>
    </source>
</evidence>
<dbReference type="InterPro" id="IPR056441">
    <property type="entry name" value="Beta-barrel_GLAA-B_II"/>
</dbReference>
<dbReference type="Pfam" id="PF23764">
    <property type="entry name" value="Beta-barrel_GLAA-B_II"/>
    <property type="match status" value="1"/>
</dbReference>
<proteinExistence type="predicted"/>
<accession>A0A4R9C0F0</accession>
<sequence>MKINEIKNIIENRDDYIKFKNSKYDFFKEDSEYINVHFSNTNTIENPYKYIMLNVENKNRYTIDGNEAELVFHGDVNTFLIKNCCDITIKNLTIDYYNPTSIELYVKNINEELNYVDFIIPKAFNYYLEENDIIWTSEKNENHYYWMGKNQFKSYAVTIFDLKNKYCKRMDINDGPLINHISIEKLSDGVRVFYKKIPKSVKKDYMICLNESYDRNNAGFSIIESKNIKFENVSFNYLHGFGLLIQMSENVIFENCKFMGNEKHIVSSFADSIHVSGLKGKIEIKNCIFDSSLDDSINIHGTYVRVEEVEKNKAIMRYVHHQQGGFKQFFVGNEVEFFNRETLEKVENKSYRVIDVTNPGEYSNNLQYMEVYFDKDLPDYLNDKIDNEGKYVAENITYTPEVLIENNKFSNVPSRALLCTTRKKTVIRNNIFENITMASIYLSNDANEWYESGKIENMIIENNVFKYNKEFLKLNDTKSIWIEPILKNENKEVSIHKNIKIINNKFEIEKEKAVIFKNTSNIFIDKNIYQN</sequence>
<dbReference type="Proteomes" id="UP000297454">
    <property type="component" value="Unassembled WGS sequence"/>
</dbReference>
<dbReference type="SUPFAM" id="SSF51126">
    <property type="entry name" value="Pectin lyase-like"/>
    <property type="match status" value="1"/>
</dbReference>
<evidence type="ECO:0000259" key="7">
    <source>
        <dbReference type="Pfam" id="PF23764"/>
    </source>
</evidence>
<keyword evidence="4" id="KW-0378">Hydrolase</keyword>
<keyword evidence="5" id="KW-0326">Glycosidase</keyword>
<name>A0A4R9C0F0_9FIRM</name>
<evidence type="ECO:0000256" key="3">
    <source>
        <dbReference type="ARBA" id="ARBA00022737"/>
    </source>
</evidence>
<keyword evidence="3" id="KW-0677">Repeat</keyword>
<evidence type="ECO:0000313" key="8">
    <source>
        <dbReference type="EMBL" id="TFF64852.1"/>
    </source>
</evidence>
<comment type="catalytic activity">
    <reaction evidence="1">
        <text>Hydrolysis of terminal, non-reducing alpha-D-galactose residues in alpha-D-galactosides, including galactose oligosaccharides, galactomannans and galactolipids.</text>
        <dbReference type="EC" id="3.2.1.22"/>
    </reaction>
</comment>
<evidence type="ECO:0000259" key="6">
    <source>
        <dbReference type="Pfam" id="PF13229"/>
    </source>
</evidence>
<dbReference type="InterPro" id="IPR006626">
    <property type="entry name" value="PbH1"/>
</dbReference>
<dbReference type="SMART" id="SM00710">
    <property type="entry name" value="PbH1"/>
    <property type="match status" value="8"/>
</dbReference>
<evidence type="ECO:0000256" key="5">
    <source>
        <dbReference type="ARBA" id="ARBA00023295"/>
    </source>
</evidence>
<comment type="catalytic activity">
    <reaction evidence="2">
        <text>Hydrolysis of terminal, non-reducing branched (1-&gt;3)-alpha-D-galactosidic residues, producing free D-galactose.</text>
        <dbReference type="EC" id="3.2.1.n1"/>
    </reaction>
</comment>
<dbReference type="Gene3D" id="2.160.20.10">
    <property type="entry name" value="Single-stranded right-handed beta-helix, Pectin lyase-like"/>
    <property type="match status" value="2"/>
</dbReference>
<keyword evidence="9" id="KW-1185">Reference proteome</keyword>
<dbReference type="EMBL" id="SCFR01000028">
    <property type="protein sequence ID" value="TFF64852.1"/>
    <property type="molecule type" value="Genomic_DNA"/>
</dbReference>
<comment type="caution">
    <text evidence="8">The sequence shown here is derived from an EMBL/GenBank/DDBJ whole genome shotgun (WGS) entry which is preliminary data.</text>
</comment>
<evidence type="ECO:0000256" key="2">
    <source>
        <dbReference type="ARBA" id="ARBA00001271"/>
    </source>
</evidence>
<gene>
    <name evidence="8" type="ORF">EQF91_07070</name>
</gene>
<dbReference type="Pfam" id="PF13229">
    <property type="entry name" value="Beta_helix"/>
    <property type="match status" value="1"/>
</dbReference>
<dbReference type="InterPro" id="IPR039448">
    <property type="entry name" value="Beta_helix"/>
</dbReference>
<protein>
    <recommendedName>
        <fullName evidence="10">Right-handed parallel beta-helix repeat-containing protein</fullName>
    </recommendedName>
</protein>
<dbReference type="InterPro" id="IPR011050">
    <property type="entry name" value="Pectin_lyase_fold/virulence"/>
</dbReference>
<reference evidence="8 9" key="1">
    <citation type="submission" date="2019-01" db="EMBL/GenBank/DDBJ databases">
        <title>Draft Genome Sequences of Helcococcus ovis Strains Isolated from the Uterus and Vagina of Dairy Cows with Metritis.</title>
        <authorList>
            <person name="Cunha F."/>
            <person name="Jeon S.J."/>
            <person name="Kutzer P."/>
            <person name="Galvao K.N."/>
        </authorList>
    </citation>
    <scope>NUCLEOTIDE SEQUENCE [LARGE SCALE GENOMIC DNA]</scope>
    <source>
        <strain evidence="8 9">KG-37</strain>
    </source>
</reference>
<dbReference type="AlphaFoldDB" id="A0A4R9C0F0"/>